<protein>
    <submittedName>
        <fullName evidence="7">Protein kinase</fullName>
    </submittedName>
</protein>
<evidence type="ECO:0000259" key="6">
    <source>
        <dbReference type="PROSITE" id="PS50011"/>
    </source>
</evidence>
<dbReference type="OrthoDB" id="5979581at2759"/>
<dbReference type="PROSITE" id="PS50011">
    <property type="entry name" value="PROTEIN_KINASE_DOM"/>
    <property type="match status" value="1"/>
</dbReference>
<dbReference type="InterPro" id="IPR011009">
    <property type="entry name" value="Kinase-like_dom_sf"/>
</dbReference>
<gene>
    <name evidence="7" type="ORF">N7472_010590</name>
</gene>
<keyword evidence="2" id="KW-0808">Transferase</keyword>
<dbReference type="InterPro" id="IPR000719">
    <property type="entry name" value="Prot_kinase_dom"/>
</dbReference>
<dbReference type="AlphaFoldDB" id="A0A9W9IVX2"/>
<evidence type="ECO:0000313" key="8">
    <source>
        <dbReference type="Proteomes" id="UP001150879"/>
    </source>
</evidence>
<organism evidence="7 8">
    <name type="scientific">Penicillium cf. griseofulvum</name>
    <dbReference type="NCBI Taxonomy" id="2972120"/>
    <lineage>
        <taxon>Eukaryota</taxon>
        <taxon>Fungi</taxon>
        <taxon>Dikarya</taxon>
        <taxon>Ascomycota</taxon>
        <taxon>Pezizomycotina</taxon>
        <taxon>Eurotiomycetes</taxon>
        <taxon>Eurotiomycetidae</taxon>
        <taxon>Eurotiales</taxon>
        <taxon>Aspergillaceae</taxon>
        <taxon>Penicillium</taxon>
    </lineage>
</organism>
<comment type="caution">
    <text evidence="7">The sequence shown here is derived from an EMBL/GenBank/DDBJ whole genome shotgun (WGS) entry which is preliminary data.</text>
</comment>
<dbReference type="GO" id="GO:0004674">
    <property type="term" value="F:protein serine/threonine kinase activity"/>
    <property type="evidence" value="ECO:0007669"/>
    <property type="project" value="UniProtKB-KW"/>
</dbReference>
<dbReference type="Proteomes" id="UP001150879">
    <property type="component" value="Unassembled WGS sequence"/>
</dbReference>
<dbReference type="SUPFAM" id="SSF56112">
    <property type="entry name" value="Protein kinase-like (PK-like)"/>
    <property type="match status" value="1"/>
</dbReference>
<dbReference type="Gene3D" id="1.10.510.10">
    <property type="entry name" value="Transferase(Phosphotransferase) domain 1"/>
    <property type="match status" value="1"/>
</dbReference>
<reference evidence="7" key="1">
    <citation type="submission" date="2022-11" db="EMBL/GenBank/DDBJ databases">
        <authorList>
            <person name="Petersen C."/>
        </authorList>
    </citation>
    <scope>NUCLEOTIDE SEQUENCE</scope>
    <source>
        <strain evidence="7">IBT 16849</strain>
    </source>
</reference>
<dbReference type="InterPro" id="IPR051175">
    <property type="entry name" value="CLK_kinases"/>
</dbReference>
<sequence length="213" mass="24573">MIGIEDESVFSEFEETEMQDPCPRKVVNPDGRTIYLSQDLRVPKNIGHPILCDFGSAVPGDMEHSEDIQPSFYRAPEVILGAPWTYSVDIWNVGCMTWDIFEGGHLFNAYDLEFKEYRSRAHLADMINLLGPPPTSLLKQGKATSKFFTDEYEFSTTDLLKNHVPLEERETTLEGQDKVEFLRLMRKMLQWVPGKRSSARELAEDEWLQRHLS</sequence>
<evidence type="ECO:0000256" key="1">
    <source>
        <dbReference type="ARBA" id="ARBA00022527"/>
    </source>
</evidence>
<dbReference type="SMART" id="SM00220">
    <property type="entry name" value="S_TKc"/>
    <property type="match status" value="1"/>
</dbReference>
<keyword evidence="4 7" id="KW-0418">Kinase</keyword>
<keyword evidence="8" id="KW-1185">Reference proteome</keyword>
<evidence type="ECO:0000256" key="2">
    <source>
        <dbReference type="ARBA" id="ARBA00022679"/>
    </source>
</evidence>
<evidence type="ECO:0000256" key="3">
    <source>
        <dbReference type="ARBA" id="ARBA00022741"/>
    </source>
</evidence>
<dbReference type="Pfam" id="PF00069">
    <property type="entry name" value="Pkinase"/>
    <property type="match status" value="1"/>
</dbReference>
<keyword evidence="5" id="KW-0067">ATP-binding</keyword>
<dbReference type="PANTHER" id="PTHR45646:SF11">
    <property type="entry name" value="SERINE_THREONINE-PROTEIN KINASE DOA"/>
    <property type="match status" value="1"/>
</dbReference>
<evidence type="ECO:0000256" key="5">
    <source>
        <dbReference type="ARBA" id="ARBA00022840"/>
    </source>
</evidence>
<reference evidence="7" key="2">
    <citation type="journal article" date="2023" name="IMA Fungus">
        <title>Comparative genomic study of the Penicillium genus elucidates a diverse pangenome and 15 lateral gene transfer events.</title>
        <authorList>
            <person name="Petersen C."/>
            <person name="Sorensen T."/>
            <person name="Nielsen M.R."/>
            <person name="Sondergaard T.E."/>
            <person name="Sorensen J.L."/>
            <person name="Fitzpatrick D.A."/>
            <person name="Frisvad J.C."/>
            <person name="Nielsen K.L."/>
        </authorList>
    </citation>
    <scope>NUCLEOTIDE SEQUENCE</scope>
    <source>
        <strain evidence="7">IBT 16849</strain>
    </source>
</reference>
<proteinExistence type="predicted"/>
<dbReference type="PANTHER" id="PTHR45646">
    <property type="entry name" value="SERINE/THREONINE-PROTEIN KINASE DOA-RELATED"/>
    <property type="match status" value="1"/>
</dbReference>
<keyword evidence="1" id="KW-0723">Serine/threonine-protein kinase</keyword>
<keyword evidence="3" id="KW-0547">Nucleotide-binding</keyword>
<dbReference type="EMBL" id="JAPQKP010000006">
    <property type="protein sequence ID" value="KAJ5185750.1"/>
    <property type="molecule type" value="Genomic_DNA"/>
</dbReference>
<evidence type="ECO:0000313" key="7">
    <source>
        <dbReference type="EMBL" id="KAJ5185750.1"/>
    </source>
</evidence>
<name>A0A9W9IVX2_9EURO</name>
<accession>A0A9W9IVX2</accession>
<dbReference type="GO" id="GO:0043484">
    <property type="term" value="P:regulation of RNA splicing"/>
    <property type="evidence" value="ECO:0007669"/>
    <property type="project" value="TreeGrafter"/>
</dbReference>
<evidence type="ECO:0000256" key="4">
    <source>
        <dbReference type="ARBA" id="ARBA00022777"/>
    </source>
</evidence>
<dbReference type="GO" id="GO:0005634">
    <property type="term" value="C:nucleus"/>
    <property type="evidence" value="ECO:0007669"/>
    <property type="project" value="TreeGrafter"/>
</dbReference>
<dbReference type="GO" id="GO:0005524">
    <property type="term" value="F:ATP binding"/>
    <property type="evidence" value="ECO:0007669"/>
    <property type="project" value="UniProtKB-KW"/>
</dbReference>
<feature type="domain" description="Protein kinase" evidence="6">
    <location>
        <begin position="1"/>
        <end position="208"/>
    </location>
</feature>